<keyword evidence="6 8" id="KW-0456">Lyase</keyword>
<dbReference type="UniPathway" id="UPA00035">
    <property type="reaction ID" value="UER00044"/>
</dbReference>
<keyword evidence="4 8" id="KW-0822">Tryptophan biosynthesis</keyword>
<dbReference type="PROSITE" id="PS00167">
    <property type="entry name" value="TRP_SYNTHASE_ALPHA"/>
    <property type="match status" value="1"/>
</dbReference>
<dbReference type="PANTHER" id="PTHR43406:SF1">
    <property type="entry name" value="TRYPTOPHAN SYNTHASE ALPHA CHAIN, CHLOROPLASTIC"/>
    <property type="match status" value="1"/>
</dbReference>
<organism evidence="10 11">
    <name type="scientific">Atribacter laminatus</name>
    <dbReference type="NCBI Taxonomy" id="2847778"/>
    <lineage>
        <taxon>Bacteria</taxon>
        <taxon>Pseudomonadati</taxon>
        <taxon>Atribacterota</taxon>
        <taxon>Atribacteria</taxon>
        <taxon>Atribacterales</taxon>
        <taxon>Atribacteraceae</taxon>
        <taxon>Atribacter</taxon>
    </lineage>
</organism>
<proteinExistence type="inferred from homology"/>
<comment type="similarity">
    <text evidence="8 9">Belongs to the TrpA family.</text>
</comment>
<evidence type="ECO:0000256" key="3">
    <source>
        <dbReference type="ARBA" id="ARBA00022605"/>
    </source>
</evidence>
<keyword evidence="3 8" id="KW-0028">Amino-acid biosynthesis</keyword>
<dbReference type="AlphaFoldDB" id="A0A7T1F2X9"/>
<dbReference type="CDD" id="cd04724">
    <property type="entry name" value="Tryptophan_synthase_alpha"/>
    <property type="match status" value="1"/>
</dbReference>
<dbReference type="KEGG" id="alam:RT761_01734"/>
<evidence type="ECO:0000256" key="5">
    <source>
        <dbReference type="ARBA" id="ARBA00023141"/>
    </source>
</evidence>
<dbReference type="InterPro" id="IPR002028">
    <property type="entry name" value="Trp_synthase_suA"/>
</dbReference>
<evidence type="ECO:0000313" key="10">
    <source>
        <dbReference type="EMBL" id="QPM68513.1"/>
    </source>
</evidence>
<evidence type="ECO:0000256" key="6">
    <source>
        <dbReference type="ARBA" id="ARBA00023239"/>
    </source>
</evidence>
<dbReference type="Gene3D" id="3.20.20.70">
    <property type="entry name" value="Aldolase class I"/>
    <property type="match status" value="1"/>
</dbReference>
<dbReference type="InterPro" id="IPR018204">
    <property type="entry name" value="Trp_synthase_alpha_AS"/>
</dbReference>
<comment type="function">
    <text evidence="8">The alpha subunit is responsible for the aldol cleavage of indoleglycerol phosphate to indole and glyceraldehyde 3-phosphate.</text>
</comment>
<dbReference type="Pfam" id="PF00290">
    <property type="entry name" value="Trp_syntA"/>
    <property type="match status" value="1"/>
</dbReference>
<gene>
    <name evidence="8 10" type="primary">trpA</name>
    <name evidence="10" type="ORF">RT761_01734</name>
</gene>
<dbReference type="InterPro" id="IPR013785">
    <property type="entry name" value="Aldolase_TIM"/>
</dbReference>
<evidence type="ECO:0000313" key="11">
    <source>
        <dbReference type="Proteomes" id="UP000594463"/>
    </source>
</evidence>
<sequence>MTDRLAETLNVKKIEKKKLFLPYLTFGYPNIPIFLDLLKICQDQGVDAIEIGIPHSDPVADGPILQESSYHALKNGVTPKMIPEVLSSVQLKVPLIAMTYGNIVFQYGIERFGKDYHQAGFQGLIVADFPLETSRMLDDLKEMLSVIILASTNTLAERLRKIGQESCGFVYIVSGKGITGKTNIDLEQIKPVITGLRKTTTVPLLIGFGVNSPEIARELAMIADGVIVGSAVVRFIAQHIDDPELMCGFARYLSQYRQALDQVSVI</sequence>
<evidence type="ECO:0000256" key="7">
    <source>
        <dbReference type="ARBA" id="ARBA00049047"/>
    </source>
</evidence>
<name>A0A7T1F2X9_ATRLM</name>
<dbReference type="NCBIfam" id="TIGR00262">
    <property type="entry name" value="trpA"/>
    <property type="match status" value="1"/>
</dbReference>
<protein>
    <recommendedName>
        <fullName evidence="8">Tryptophan synthase alpha chain</fullName>
        <ecNumber evidence="8">4.2.1.20</ecNumber>
    </recommendedName>
</protein>
<feature type="active site" description="Proton acceptor" evidence="8">
    <location>
        <position position="50"/>
    </location>
</feature>
<dbReference type="InterPro" id="IPR011060">
    <property type="entry name" value="RibuloseP-bd_barrel"/>
</dbReference>
<keyword evidence="5 8" id="KW-0057">Aromatic amino acid biosynthesis</keyword>
<dbReference type="GO" id="GO:0004834">
    <property type="term" value="F:tryptophan synthase activity"/>
    <property type="evidence" value="ECO:0007669"/>
    <property type="project" value="UniProtKB-UniRule"/>
</dbReference>
<evidence type="ECO:0000256" key="4">
    <source>
        <dbReference type="ARBA" id="ARBA00022822"/>
    </source>
</evidence>
<dbReference type="PANTHER" id="PTHR43406">
    <property type="entry name" value="TRYPTOPHAN SYNTHASE, ALPHA CHAIN"/>
    <property type="match status" value="1"/>
</dbReference>
<evidence type="ECO:0000256" key="9">
    <source>
        <dbReference type="RuleBase" id="RU003662"/>
    </source>
</evidence>
<comment type="subunit">
    <text evidence="2 8">Tetramer of two alpha and two beta chains.</text>
</comment>
<comment type="catalytic activity">
    <reaction evidence="7 8">
        <text>(1S,2R)-1-C-(indol-3-yl)glycerol 3-phosphate + L-serine = D-glyceraldehyde 3-phosphate + L-tryptophan + H2O</text>
        <dbReference type="Rhea" id="RHEA:10532"/>
        <dbReference type="ChEBI" id="CHEBI:15377"/>
        <dbReference type="ChEBI" id="CHEBI:33384"/>
        <dbReference type="ChEBI" id="CHEBI:57912"/>
        <dbReference type="ChEBI" id="CHEBI:58866"/>
        <dbReference type="ChEBI" id="CHEBI:59776"/>
        <dbReference type="EC" id="4.2.1.20"/>
    </reaction>
</comment>
<dbReference type="HAMAP" id="MF_00131">
    <property type="entry name" value="Trp_synth_alpha"/>
    <property type="match status" value="1"/>
</dbReference>
<evidence type="ECO:0000256" key="1">
    <source>
        <dbReference type="ARBA" id="ARBA00004733"/>
    </source>
</evidence>
<reference evidence="10 11" key="1">
    <citation type="journal article" date="2021" name="Nat. Commun.">
        <title>Isolation of a member of the candidate phylum Atribacteria reveals a unique cell membrane structure.</title>
        <authorList>
            <person name="Taiki K."/>
            <person name="Nobu M.K."/>
            <person name="Kusada H."/>
            <person name="Meng X.-Y."/>
            <person name="Hosoki N."/>
            <person name="Uematsu K."/>
            <person name="Yoshioka H."/>
            <person name="Kamagata Y."/>
            <person name="Tamaki H."/>
        </authorList>
    </citation>
    <scope>NUCLEOTIDE SEQUENCE [LARGE SCALE GENOMIC DNA]</scope>
    <source>
        <strain evidence="10 11">RT761</strain>
    </source>
</reference>
<dbReference type="Proteomes" id="UP000594463">
    <property type="component" value="Chromosome"/>
</dbReference>
<evidence type="ECO:0000256" key="2">
    <source>
        <dbReference type="ARBA" id="ARBA00011270"/>
    </source>
</evidence>
<dbReference type="EC" id="4.2.1.20" evidence="8"/>
<comment type="pathway">
    <text evidence="1 8">Amino-acid biosynthesis; L-tryptophan biosynthesis; L-tryptophan from chorismate: step 5/5.</text>
</comment>
<evidence type="ECO:0000256" key="8">
    <source>
        <dbReference type="HAMAP-Rule" id="MF_00131"/>
    </source>
</evidence>
<dbReference type="GO" id="GO:0005829">
    <property type="term" value="C:cytosol"/>
    <property type="evidence" value="ECO:0007669"/>
    <property type="project" value="TreeGrafter"/>
</dbReference>
<keyword evidence="11" id="KW-1185">Reference proteome</keyword>
<feature type="active site" description="Proton acceptor" evidence="8">
    <location>
        <position position="61"/>
    </location>
</feature>
<dbReference type="SUPFAM" id="SSF51366">
    <property type="entry name" value="Ribulose-phoshate binding barrel"/>
    <property type="match status" value="1"/>
</dbReference>
<dbReference type="EMBL" id="CP065383">
    <property type="protein sequence ID" value="QPM68513.1"/>
    <property type="molecule type" value="Genomic_DNA"/>
</dbReference>
<dbReference type="RefSeq" id="WP_218111017.1">
    <property type="nucleotide sequence ID" value="NZ_CP065383.1"/>
</dbReference>
<accession>A0A7T1F2X9</accession>